<sequence>MMLFQVFFMGLAAQLATALVQDVPALNGPVPYVPSTEGAKRTPSDFVHPGLWHSHKDLETMRDGVLNGINPWKSAHDIFANDSYSLSSYTMKGPFPIISRGQVSNYTSFASDARAAYQNAIMWYITKDDAHYDKSTSILDAWGTTLTNIVGTDRSLMIGLDGGLFVNAAEIMRWEGGWVEAQSKWQGGVGFSVQLYWLFARQSIIIGQANYGIISIKALLEMAVYLEDVALYNYALWAYKNDPCAGIESTISTKTGQNGESGRDQAHAALSLGALGLASRTVGNQGFDLFSYGDNLLLKGAEYTAKYNLNETVPYDPDFRRCEAVLVAGPWKEISIQNRGIGVYGTLTQPIWDLLYYGATARGLQTPWTAKAKAAFDAAGGEVRVTWNDMPSWGDLLFATGKPGNGTFTKREVGRGR</sequence>
<dbReference type="AlphaFoldDB" id="A0A1Y2E3C2"/>
<evidence type="ECO:0000256" key="1">
    <source>
        <dbReference type="SAM" id="SignalP"/>
    </source>
</evidence>
<dbReference type="SUPFAM" id="SSF48230">
    <property type="entry name" value="Chondroitin AC/alginate lyase"/>
    <property type="match status" value="1"/>
</dbReference>
<dbReference type="InParanoid" id="A0A1Y2E3C2"/>
<keyword evidence="1" id="KW-0732">Signal</keyword>
<accession>A0A1Y2E3C2</accession>
<dbReference type="InterPro" id="IPR008929">
    <property type="entry name" value="Chondroitin_lyas"/>
</dbReference>
<comment type="caution">
    <text evidence="2">The sequence shown here is derived from an EMBL/GenBank/DDBJ whole genome shotgun (WGS) entry which is preliminary data.</text>
</comment>
<dbReference type="GeneID" id="63773755"/>
<feature type="chain" id="PRO_5012260103" evidence="1">
    <location>
        <begin position="19"/>
        <end position="417"/>
    </location>
</feature>
<dbReference type="Gene3D" id="1.50.10.100">
    <property type="entry name" value="Chondroitin AC/alginate lyase"/>
    <property type="match status" value="1"/>
</dbReference>
<name>A0A1Y2E3C2_9PEZI</name>
<dbReference type="Proteomes" id="UP000193689">
    <property type="component" value="Unassembled WGS sequence"/>
</dbReference>
<organism evidence="2 3">
    <name type="scientific">Pseudomassariella vexata</name>
    <dbReference type="NCBI Taxonomy" id="1141098"/>
    <lineage>
        <taxon>Eukaryota</taxon>
        <taxon>Fungi</taxon>
        <taxon>Dikarya</taxon>
        <taxon>Ascomycota</taxon>
        <taxon>Pezizomycotina</taxon>
        <taxon>Sordariomycetes</taxon>
        <taxon>Xylariomycetidae</taxon>
        <taxon>Amphisphaeriales</taxon>
        <taxon>Pseudomassariaceae</taxon>
        <taxon>Pseudomassariella</taxon>
    </lineage>
</organism>
<keyword evidence="3" id="KW-1185">Reference proteome</keyword>
<reference evidence="2 3" key="1">
    <citation type="submission" date="2016-07" db="EMBL/GenBank/DDBJ databases">
        <title>Pervasive Adenine N6-methylation of Active Genes in Fungi.</title>
        <authorList>
            <consortium name="DOE Joint Genome Institute"/>
            <person name="Mondo S.J."/>
            <person name="Dannebaum R.O."/>
            <person name="Kuo R.C."/>
            <person name="Labutti K."/>
            <person name="Haridas S."/>
            <person name="Kuo A."/>
            <person name="Salamov A."/>
            <person name="Ahrendt S.R."/>
            <person name="Lipzen A."/>
            <person name="Sullivan W."/>
            <person name="Andreopoulos W.B."/>
            <person name="Clum A."/>
            <person name="Lindquist E."/>
            <person name="Daum C."/>
            <person name="Ramamoorthy G.K."/>
            <person name="Gryganskyi A."/>
            <person name="Culley D."/>
            <person name="Magnuson J.K."/>
            <person name="James T.Y."/>
            <person name="O'Malley M.A."/>
            <person name="Stajich J.E."/>
            <person name="Spatafora J.W."/>
            <person name="Visel A."/>
            <person name="Grigoriev I.V."/>
        </authorList>
    </citation>
    <scope>NUCLEOTIDE SEQUENCE [LARGE SCALE GENOMIC DNA]</scope>
    <source>
        <strain evidence="2 3">CBS 129021</strain>
    </source>
</reference>
<evidence type="ECO:0000313" key="3">
    <source>
        <dbReference type="Proteomes" id="UP000193689"/>
    </source>
</evidence>
<dbReference type="GO" id="GO:0016829">
    <property type="term" value="F:lyase activity"/>
    <property type="evidence" value="ECO:0007669"/>
    <property type="project" value="UniProtKB-KW"/>
</dbReference>
<feature type="signal peptide" evidence="1">
    <location>
        <begin position="1"/>
        <end position="18"/>
    </location>
</feature>
<proteinExistence type="predicted"/>
<dbReference type="STRING" id="1141098.A0A1Y2E3C2"/>
<dbReference type="EMBL" id="MCFJ01000005">
    <property type="protein sequence ID" value="ORY66050.1"/>
    <property type="molecule type" value="Genomic_DNA"/>
</dbReference>
<dbReference type="OrthoDB" id="5280547at2759"/>
<evidence type="ECO:0000313" key="2">
    <source>
        <dbReference type="EMBL" id="ORY66050.1"/>
    </source>
</evidence>
<dbReference type="RefSeq" id="XP_040717014.1">
    <property type="nucleotide sequence ID" value="XM_040857543.1"/>
</dbReference>
<gene>
    <name evidence="2" type="ORF">BCR38DRAFT_389359</name>
</gene>
<protein>
    <submittedName>
        <fullName evidence="2">Chondroitin AC/alginate lyase</fullName>
    </submittedName>
</protein>
<keyword evidence="2" id="KW-0456">Lyase</keyword>